<dbReference type="InterPro" id="IPR036526">
    <property type="entry name" value="C-N_Hydrolase_sf"/>
</dbReference>
<dbReference type="Proteomes" id="UP000294662">
    <property type="component" value="Unassembled WGS sequence"/>
</dbReference>
<dbReference type="PANTHER" id="PTHR43674">
    <property type="entry name" value="NITRILASE C965.09-RELATED"/>
    <property type="match status" value="1"/>
</dbReference>
<evidence type="ECO:0000259" key="2">
    <source>
        <dbReference type="PROSITE" id="PS50263"/>
    </source>
</evidence>
<dbReference type="Gene3D" id="3.60.110.10">
    <property type="entry name" value="Carbon-nitrogen hydrolase"/>
    <property type="match status" value="1"/>
</dbReference>
<sequence>MSRKLIAATAQLGPIARDESRASVVARLIALLEQAHARGATLVVFPELALTTFFPRWYIEDEAELDRFYETEMPNADTQPLFETAKRLGVGFYLGYAELIEEGGEKHRYNASIIVDDSGEIVGKYRKVHLPGHFNPEDWRPFQHLEKRYFEHGNLGFPVYEAMGGKMGMCLCNDRRWPETFRVLGLRGAELVMLGYNTPSHYPQAPEHDHLQDFHNHLSMQAGAYANGCWVIGTAKAGREEDCDLIGGSCIIAPTGEIIALTQGVGDEIATAEIDLDRCKELRENVFNFALHREPGDYTPICDGAEARDSTRAKVTAESLLTAHPSTANA</sequence>
<dbReference type="InterPro" id="IPR050345">
    <property type="entry name" value="Aliph_Amidase/BUP"/>
</dbReference>
<organism evidence="3 4">
    <name type="scientific">Antarcticimicrobium sediminis</name>
    <dbReference type="NCBI Taxonomy" id="2546227"/>
    <lineage>
        <taxon>Bacteria</taxon>
        <taxon>Pseudomonadati</taxon>
        <taxon>Pseudomonadota</taxon>
        <taxon>Alphaproteobacteria</taxon>
        <taxon>Rhodobacterales</taxon>
        <taxon>Paracoccaceae</taxon>
        <taxon>Antarcticimicrobium</taxon>
    </lineage>
</organism>
<dbReference type="SUPFAM" id="SSF56317">
    <property type="entry name" value="Carbon-nitrogen hydrolase"/>
    <property type="match status" value="1"/>
</dbReference>
<dbReference type="InterPro" id="IPR003010">
    <property type="entry name" value="C-N_Hydrolase"/>
</dbReference>
<dbReference type="AlphaFoldDB" id="A0A4R5EQ24"/>
<name>A0A4R5EQ24_9RHOB</name>
<protein>
    <submittedName>
        <fullName evidence="3">N-carbamoyl-D-amino-acid hydrolase</fullName>
    </submittedName>
</protein>
<dbReference type="Pfam" id="PF00795">
    <property type="entry name" value="CN_hydrolase"/>
    <property type="match status" value="1"/>
</dbReference>
<dbReference type="GO" id="GO:0016811">
    <property type="term" value="F:hydrolase activity, acting on carbon-nitrogen (but not peptide) bonds, in linear amides"/>
    <property type="evidence" value="ECO:0007669"/>
    <property type="project" value="TreeGrafter"/>
</dbReference>
<keyword evidence="1 3" id="KW-0378">Hydrolase</keyword>
<keyword evidence="4" id="KW-1185">Reference proteome</keyword>
<dbReference type="OrthoDB" id="9803803at2"/>
<evidence type="ECO:0000313" key="3">
    <source>
        <dbReference type="EMBL" id="TDE36732.1"/>
    </source>
</evidence>
<comment type="caution">
    <text evidence="3">The sequence shown here is derived from an EMBL/GenBank/DDBJ whole genome shotgun (WGS) entry which is preliminary data.</text>
</comment>
<dbReference type="PROSITE" id="PS50263">
    <property type="entry name" value="CN_HYDROLASE"/>
    <property type="match status" value="1"/>
</dbReference>
<dbReference type="RefSeq" id="WP_132830245.1">
    <property type="nucleotide sequence ID" value="NZ_SMFP01000009.1"/>
</dbReference>
<dbReference type="PANTHER" id="PTHR43674:SF12">
    <property type="entry name" value="NITRILASE C965.09-RELATED"/>
    <property type="match status" value="1"/>
</dbReference>
<proteinExistence type="predicted"/>
<accession>A0A4R5EQ24</accession>
<reference evidence="3 4" key="1">
    <citation type="submission" date="2019-03" db="EMBL/GenBank/DDBJ databases">
        <authorList>
            <person name="Zhang S."/>
        </authorList>
    </citation>
    <scope>NUCLEOTIDE SEQUENCE [LARGE SCALE GENOMIC DNA]</scope>
    <source>
        <strain evidence="3 4">S4J41</strain>
    </source>
</reference>
<gene>
    <name evidence="3" type="ORF">E1B25_14555</name>
</gene>
<evidence type="ECO:0000313" key="4">
    <source>
        <dbReference type="Proteomes" id="UP000294662"/>
    </source>
</evidence>
<dbReference type="CDD" id="cd07569">
    <property type="entry name" value="DCase"/>
    <property type="match status" value="1"/>
</dbReference>
<feature type="domain" description="CN hydrolase" evidence="2">
    <location>
        <begin position="5"/>
        <end position="276"/>
    </location>
</feature>
<evidence type="ECO:0000256" key="1">
    <source>
        <dbReference type="ARBA" id="ARBA00022801"/>
    </source>
</evidence>
<dbReference type="EMBL" id="SMFP01000009">
    <property type="protein sequence ID" value="TDE36732.1"/>
    <property type="molecule type" value="Genomic_DNA"/>
</dbReference>